<name>A0A8D1MZX5_PIG</name>
<evidence type="ECO:0000256" key="2">
    <source>
        <dbReference type="SAM" id="Phobius"/>
    </source>
</evidence>
<proteinExistence type="predicted"/>
<reference evidence="3" key="1">
    <citation type="submission" date="2025-08" db="UniProtKB">
        <authorList>
            <consortium name="Ensembl"/>
        </authorList>
    </citation>
    <scope>IDENTIFICATION</scope>
</reference>
<keyword evidence="2" id="KW-1133">Transmembrane helix</keyword>
<dbReference type="Proteomes" id="UP000694571">
    <property type="component" value="Unplaced"/>
</dbReference>
<protein>
    <submittedName>
        <fullName evidence="3">Uncharacterized protein</fullName>
    </submittedName>
</protein>
<feature type="transmembrane region" description="Helical" evidence="2">
    <location>
        <begin position="28"/>
        <end position="47"/>
    </location>
</feature>
<evidence type="ECO:0000313" key="3">
    <source>
        <dbReference type="Ensembl" id="ENSSSCP00050030389.1"/>
    </source>
</evidence>
<feature type="compositionally biased region" description="Polar residues" evidence="1">
    <location>
        <begin position="170"/>
        <end position="181"/>
    </location>
</feature>
<keyword evidence="2" id="KW-0472">Membrane</keyword>
<feature type="region of interest" description="Disordered" evidence="1">
    <location>
        <begin position="170"/>
        <end position="216"/>
    </location>
</feature>
<dbReference type="AlphaFoldDB" id="A0A8D1MZX5"/>
<evidence type="ECO:0000256" key="1">
    <source>
        <dbReference type="SAM" id="MobiDB-lite"/>
    </source>
</evidence>
<feature type="region of interest" description="Disordered" evidence="1">
    <location>
        <begin position="89"/>
        <end position="112"/>
    </location>
</feature>
<evidence type="ECO:0000313" key="4">
    <source>
        <dbReference type="Proteomes" id="UP000694571"/>
    </source>
</evidence>
<accession>A0A8D1MZX5</accession>
<keyword evidence="2" id="KW-0812">Transmembrane</keyword>
<sequence>MEQAAQEPSRHGPWTLEQLRAALKQPEVIASGGVVLWLLLMGIAVCIHRRRRAGVHLGPGLYRYTSEDAILKHRTDHSDSPWLADTWRSTSGSRDISSSSSLSSRLGVDPRDPLDSRRSLISWDPQSPGVPLLPDTSTFYGSLIAELPSSPPARPSPQAPAVRRLTPQLTRLSSPWPSSDSLCGRRGLSSPRLSLAPAEAWKAKKKQGKARRMDTP</sequence>
<dbReference type="Ensembl" id="ENSSSCT00050070687.1">
    <property type="protein sequence ID" value="ENSSSCP00050030389.1"/>
    <property type="gene ID" value="ENSSSCG00050051893.1"/>
</dbReference>
<organism evidence="3 4">
    <name type="scientific">Sus scrofa</name>
    <name type="common">Pig</name>
    <dbReference type="NCBI Taxonomy" id="9823"/>
    <lineage>
        <taxon>Eukaryota</taxon>
        <taxon>Metazoa</taxon>
        <taxon>Chordata</taxon>
        <taxon>Craniata</taxon>
        <taxon>Vertebrata</taxon>
        <taxon>Euteleostomi</taxon>
        <taxon>Mammalia</taxon>
        <taxon>Eutheria</taxon>
        <taxon>Laurasiatheria</taxon>
        <taxon>Artiodactyla</taxon>
        <taxon>Suina</taxon>
        <taxon>Suidae</taxon>
        <taxon>Sus</taxon>
    </lineage>
</organism>
<feature type="compositionally biased region" description="Low complexity" evidence="1">
    <location>
        <begin position="89"/>
        <end position="105"/>
    </location>
</feature>